<comment type="caution">
    <text evidence="6">The sequence shown here is derived from an EMBL/GenBank/DDBJ whole genome shotgun (WGS) entry which is preliminary data.</text>
</comment>
<evidence type="ECO:0000256" key="2">
    <source>
        <dbReference type="ARBA" id="ARBA00022692"/>
    </source>
</evidence>
<evidence type="ECO:0000256" key="4">
    <source>
        <dbReference type="ARBA" id="ARBA00023136"/>
    </source>
</evidence>
<dbReference type="STRING" id="151549.A0A4C1WKV2"/>
<keyword evidence="3" id="KW-1133">Transmembrane helix</keyword>
<gene>
    <name evidence="6" type="primary">TIP4-1</name>
    <name evidence="6" type="ORF">EVAR_44455_1</name>
</gene>
<dbReference type="GO" id="GO:0015267">
    <property type="term" value="F:channel activity"/>
    <property type="evidence" value="ECO:0007669"/>
    <property type="project" value="InterPro"/>
</dbReference>
<dbReference type="SUPFAM" id="SSF81338">
    <property type="entry name" value="Aquaporin-like"/>
    <property type="match status" value="1"/>
</dbReference>
<keyword evidence="7" id="KW-1185">Reference proteome</keyword>
<dbReference type="AlphaFoldDB" id="A0A4C1WKV2"/>
<keyword evidence="5" id="KW-0813">Transport</keyword>
<dbReference type="GO" id="GO:0005886">
    <property type="term" value="C:plasma membrane"/>
    <property type="evidence" value="ECO:0007669"/>
    <property type="project" value="TreeGrafter"/>
</dbReference>
<dbReference type="PANTHER" id="PTHR19139">
    <property type="entry name" value="AQUAPORIN TRANSPORTER"/>
    <property type="match status" value="1"/>
</dbReference>
<evidence type="ECO:0000256" key="5">
    <source>
        <dbReference type="RuleBase" id="RU000477"/>
    </source>
</evidence>
<dbReference type="InterPro" id="IPR023271">
    <property type="entry name" value="Aquaporin-like"/>
</dbReference>
<evidence type="ECO:0000256" key="3">
    <source>
        <dbReference type="ARBA" id="ARBA00022989"/>
    </source>
</evidence>
<organism evidence="6 7">
    <name type="scientific">Eumeta variegata</name>
    <name type="common">Bagworm moth</name>
    <name type="synonym">Eumeta japonica</name>
    <dbReference type="NCBI Taxonomy" id="151549"/>
    <lineage>
        <taxon>Eukaryota</taxon>
        <taxon>Metazoa</taxon>
        <taxon>Ecdysozoa</taxon>
        <taxon>Arthropoda</taxon>
        <taxon>Hexapoda</taxon>
        <taxon>Insecta</taxon>
        <taxon>Pterygota</taxon>
        <taxon>Neoptera</taxon>
        <taxon>Endopterygota</taxon>
        <taxon>Lepidoptera</taxon>
        <taxon>Glossata</taxon>
        <taxon>Ditrysia</taxon>
        <taxon>Tineoidea</taxon>
        <taxon>Psychidae</taxon>
        <taxon>Oiketicinae</taxon>
        <taxon>Eumeta</taxon>
    </lineage>
</organism>
<dbReference type="OrthoDB" id="3222at2759"/>
<comment type="similarity">
    <text evidence="5">Belongs to the MIP/aquaporin (TC 1.A.8) family.</text>
</comment>
<evidence type="ECO:0000256" key="1">
    <source>
        <dbReference type="ARBA" id="ARBA00004141"/>
    </source>
</evidence>
<sequence length="112" mass="12098">MTSRWGAMDSLYNHKCMTLVQPEIFREISRISTVSGLNNLQGAVTGASMNPARSLGPALWTRRWAAHWVYWAGPLGASGATALLYRRVWAAPAGSAPRAAPSPVPARPRSPL</sequence>
<dbReference type="Pfam" id="PF00230">
    <property type="entry name" value="MIP"/>
    <property type="match status" value="1"/>
</dbReference>
<keyword evidence="4" id="KW-0472">Membrane</keyword>
<dbReference type="PRINTS" id="PR00783">
    <property type="entry name" value="MINTRINSICP"/>
</dbReference>
<proteinExistence type="inferred from homology"/>
<dbReference type="Gene3D" id="1.20.1080.10">
    <property type="entry name" value="Glycerol uptake facilitator protein"/>
    <property type="match status" value="1"/>
</dbReference>
<accession>A0A4C1WKV2</accession>
<comment type="subcellular location">
    <subcellularLocation>
        <location evidence="1">Membrane</location>
        <topology evidence="1">Multi-pass membrane protein</topology>
    </subcellularLocation>
</comment>
<dbReference type="PANTHER" id="PTHR19139:SF270">
    <property type="entry name" value="ENTOMOGLYCEROPORIN 1-RELATED"/>
    <property type="match status" value="1"/>
</dbReference>
<evidence type="ECO:0000313" key="7">
    <source>
        <dbReference type="Proteomes" id="UP000299102"/>
    </source>
</evidence>
<name>A0A4C1WKV2_EUMVA</name>
<protein>
    <submittedName>
        <fullName evidence="6">Aquaporin TIP4-1</fullName>
    </submittedName>
</protein>
<dbReference type="Proteomes" id="UP000299102">
    <property type="component" value="Unassembled WGS sequence"/>
</dbReference>
<dbReference type="InterPro" id="IPR034294">
    <property type="entry name" value="Aquaporin_transptr"/>
</dbReference>
<keyword evidence="2 5" id="KW-0812">Transmembrane</keyword>
<dbReference type="EMBL" id="BGZK01000582">
    <property type="protein sequence ID" value="GBP51480.1"/>
    <property type="molecule type" value="Genomic_DNA"/>
</dbReference>
<dbReference type="InterPro" id="IPR000425">
    <property type="entry name" value="MIP"/>
</dbReference>
<evidence type="ECO:0000313" key="6">
    <source>
        <dbReference type="EMBL" id="GBP51480.1"/>
    </source>
</evidence>
<reference evidence="6 7" key="1">
    <citation type="journal article" date="2019" name="Commun. Biol.">
        <title>The bagworm genome reveals a unique fibroin gene that provides high tensile strength.</title>
        <authorList>
            <person name="Kono N."/>
            <person name="Nakamura H."/>
            <person name="Ohtoshi R."/>
            <person name="Tomita M."/>
            <person name="Numata K."/>
            <person name="Arakawa K."/>
        </authorList>
    </citation>
    <scope>NUCLEOTIDE SEQUENCE [LARGE SCALE GENOMIC DNA]</scope>
</reference>